<evidence type="ECO:0000256" key="1">
    <source>
        <dbReference type="SAM" id="Coils"/>
    </source>
</evidence>
<proteinExistence type="predicted"/>
<dbReference type="GO" id="GO:0000150">
    <property type="term" value="F:DNA strand exchange activity"/>
    <property type="evidence" value="ECO:0007669"/>
    <property type="project" value="InterPro"/>
</dbReference>
<dbReference type="PROSITE" id="PS51737">
    <property type="entry name" value="RECOMBINASE_DNA_BIND"/>
    <property type="match status" value="1"/>
</dbReference>
<feature type="coiled-coil region" evidence="1">
    <location>
        <begin position="428"/>
        <end position="455"/>
    </location>
</feature>
<sequence>MFDAIYTRQSIDKADSISVESQLEYCKYETRGNPYKVYSDKGYSGKNTNRPGFEEMMSNIKEGNVSRVIVYKLDRISRSILDFANMMDIFGQYNVEFVSSTERFDTSTPIGRAMLNICIVFAQLERETIQKRVADAYYSRSKRGFYMGGRIPYGFSKTSTVIDGIKTSKYVPVPEEAEQIRLMYSMYSDSKHSLGDIIAYFNEHGIKNLRGGMWSVGRISDMLRNPVYVMADADVYDFFISQGADVINPVSDFTGYNACYLYQGNKSKTRKQLDLTDKEIVLAPHQGIVSSKDWIKCRLRCLNNRQSTQTCKAKTSWLVGKVKCGKCGYGLTIVKANTKWHRYFVCATSLATKKANCQGTGGTVYADVLEDYIIKAIREKLSEFKTLTYQSEQKSKPKVNENKIRLSEIDKEIDDLLSKVVGANTVLMEYINKKVEQLDTERKNLQEEIVSLTHNQNAKDIETVTNHVETWDSISYEDKQSVVDTLIKVIRIADGNIEITWNI</sequence>
<dbReference type="Pfam" id="PF07508">
    <property type="entry name" value="Recombinase"/>
    <property type="match status" value="1"/>
</dbReference>
<dbReference type="PANTHER" id="PTHR30461">
    <property type="entry name" value="DNA-INVERTASE FROM LAMBDOID PROPHAGE"/>
    <property type="match status" value="1"/>
</dbReference>
<reference evidence="4" key="1">
    <citation type="submission" date="2020-10" db="EMBL/GenBank/DDBJ databases">
        <authorList>
            <person name="Gilroy R."/>
        </authorList>
    </citation>
    <scope>NUCLEOTIDE SEQUENCE</scope>
    <source>
        <strain evidence="4">USAMLcec3-3695</strain>
    </source>
</reference>
<dbReference type="InterPro" id="IPR036162">
    <property type="entry name" value="Resolvase-like_N_sf"/>
</dbReference>
<gene>
    <name evidence="4" type="ORF">IAA61_07520</name>
</gene>
<dbReference type="AlphaFoldDB" id="A0A9D1MCH3"/>
<dbReference type="InterPro" id="IPR011109">
    <property type="entry name" value="DNA_bind_recombinase_dom"/>
</dbReference>
<feature type="domain" description="Recombinase" evidence="3">
    <location>
        <begin position="152"/>
        <end position="308"/>
    </location>
</feature>
<protein>
    <submittedName>
        <fullName evidence="4">Recombinase family protein</fullName>
    </submittedName>
</protein>
<dbReference type="Pfam" id="PF13408">
    <property type="entry name" value="Zn_ribbon_recom"/>
    <property type="match status" value="1"/>
</dbReference>
<evidence type="ECO:0000313" key="5">
    <source>
        <dbReference type="Proteomes" id="UP000824109"/>
    </source>
</evidence>
<dbReference type="CDD" id="cd03768">
    <property type="entry name" value="SR_ResInv"/>
    <property type="match status" value="1"/>
</dbReference>
<feature type="domain" description="Resolvase/invertase-type recombinase catalytic" evidence="2">
    <location>
        <begin position="2"/>
        <end position="144"/>
    </location>
</feature>
<dbReference type="PROSITE" id="PS51736">
    <property type="entry name" value="RECOMBINASES_3"/>
    <property type="match status" value="1"/>
</dbReference>
<organism evidence="4 5">
    <name type="scientific">Candidatus Ornithomonoglobus merdipullorum</name>
    <dbReference type="NCBI Taxonomy" id="2840895"/>
    <lineage>
        <taxon>Bacteria</taxon>
        <taxon>Bacillati</taxon>
        <taxon>Bacillota</taxon>
        <taxon>Clostridia</taxon>
        <taxon>Candidatus Ornithomonoglobus</taxon>
    </lineage>
</organism>
<evidence type="ECO:0000259" key="2">
    <source>
        <dbReference type="PROSITE" id="PS51736"/>
    </source>
</evidence>
<dbReference type="EMBL" id="DVNB01000080">
    <property type="protein sequence ID" value="HIU57645.1"/>
    <property type="molecule type" value="Genomic_DNA"/>
</dbReference>
<evidence type="ECO:0000313" key="4">
    <source>
        <dbReference type="EMBL" id="HIU57645.1"/>
    </source>
</evidence>
<dbReference type="Proteomes" id="UP000824109">
    <property type="component" value="Unassembled WGS sequence"/>
</dbReference>
<dbReference type="PANTHER" id="PTHR30461:SF23">
    <property type="entry name" value="DNA RECOMBINASE-RELATED"/>
    <property type="match status" value="1"/>
</dbReference>
<dbReference type="SMART" id="SM00857">
    <property type="entry name" value="Resolvase"/>
    <property type="match status" value="1"/>
</dbReference>
<dbReference type="Gene3D" id="3.90.1750.20">
    <property type="entry name" value="Putative Large Serine Recombinase, Chain B, Domain 2"/>
    <property type="match status" value="1"/>
</dbReference>
<comment type="caution">
    <text evidence="4">The sequence shown here is derived from an EMBL/GenBank/DDBJ whole genome shotgun (WGS) entry which is preliminary data.</text>
</comment>
<dbReference type="Gene3D" id="3.40.50.1390">
    <property type="entry name" value="Resolvase, N-terminal catalytic domain"/>
    <property type="match status" value="1"/>
</dbReference>
<accession>A0A9D1MCH3</accession>
<dbReference type="InterPro" id="IPR025827">
    <property type="entry name" value="Zn_ribbon_recom_dom"/>
</dbReference>
<dbReference type="InterPro" id="IPR050639">
    <property type="entry name" value="SSR_resolvase"/>
</dbReference>
<evidence type="ECO:0000259" key="3">
    <source>
        <dbReference type="PROSITE" id="PS51737"/>
    </source>
</evidence>
<keyword evidence="1" id="KW-0175">Coiled coil</keyword>
<name>A0A9D1MCH3_9FIRM</name>
<dbReference type="SUPFAM" id="SSF53041">
    <property type="entry name" value="Resolvase-like"/>
    <property type="match status" value="1"/>
</dbReference>
<reference evidence="4" key="2">
    <citation type="journal article" date="2021" name="PeerJ">
        <title>Extensive microbial diversity within the chicken gut microbiome revealed by metagenomics and culture.</title>
        <authorList>
            <person name="Gilroy R."/>
            <person name="Ravi A."/>
            <person name="Getino M."/>
            <person name="Pursley I."/>
            <person name="Horton D.L."/>
            <person name="Alikhan N.F."/>
            <person name="Baker D."/>
            <person name="Gharbi K."/>
            <person name="Hall N."/>
            <person name="Watson M."/>
            <person name="Adriaenssens E.M."/>
            <person name="Foster-Nyarko E."/>
            <person name="Jarju S."/>
            <person name="Secka A."/>
            <person name="Antonio M."/>
            <person name="Oren A."/>
            <person name="Chaudhuri R.R."/>
            <person name="La Ragione R."/>
            <person name="Hildebrand F."/>
            <person name="Pallen M.J."/>
        </authorList>
    </citation>
    <scope>NUCLEOTIDE SEQUENCE</scope>
    <source>
        <strain evidence="4">USAMLcec3-3695</strain>
    </source>
</reference>
<dbReference type="InterPro" id="IPR006119">
    <property type="entry name" value="Resolv_N"/>
</dbReference>
<dbReference type="Pfam" id="PF00239">
    <property type="entry name" value="Resolvase"/>
    <property type="match status" value="1"/>
</dbReference>
<dbReference type="GO" id="GO:0003677">
    <property type="term" value="F:DNA binding"/>
    <property type="evidence" value="ECO:0007669"/>
    <property type="project" value="InterPro"/>
</dbReference>
<dbReference type="InterPro" id="IPR038109">
    <property type="entry name" value="DNA_bind_recomb_sf"/>
</dbReference>